<dbReference type="PANTHER" id="PTHR32479">
    <property type="entry name" value="GLYCOLATE OXIDASE IRON-SULFUR SUBUNIT"/>
    <property type="match status" value="1"/>
</dbReference>
<dbReference type="RefSeq" id="WP_106087407.1">
    <property type="nucleotide sequence ID" value="NZ_PVNL01000005.1"/>
</dbReference>
<keyword evidence="3" id="KW-0677">Repeat</keyword>
<dbReference type="AlphaFoldDB" id="A0A2S9YXX4"/>
<dbReference type="Proteomes" id="UP000238823">
    <property type="component" value="Unassembled WGS sequence"/>
</dbReference>
<name>A0A2S9YXX4_9BACT</name>
<evidence type="ECO:0000256" key="3">
    <source>
        <dbReference type="ARBA" id="ARBA00022737"/>
    </source>
</evidence>
<accession>A0A2S9YXX4</accession>
<sequence>MAETISYKPTDGLTYDPNDPHYWNERALDKEVTRVFEVCHGCRMCFKYCDSFPSLFDLLDNKYDGDVTRLNRADKQRVMDECFQCKLCEVQCPYTPRDGHEFQLDFPKLVHRYQAQRAAHEGPTLRDVALRDPDQTASLARASLGLANKMNRVSAHRWFMEKVVGIHRDKQLPDFAATTFDRWATQTGRAGQVPGGEVVLFQTCYVQHNEPQIGKDTVEVLERNGVDVRCQRDLQCCGMPAWERGDLHRVRAKIHHNVALLEPHVQAGAQVVAINPTCSMMLRREWPELVEREHRQRVQAIADAVRDPGEFLWGLRKQDRFNTEFASKPDVERFAYHVPCHLRAQSVGFKGRDLIRKLLALEPTTVMECCGHDGTNAMKVEGFEYSKRVGKKAFEQMQDPKTELWATDCPLAAIQFEQHAGVRPMHPMTILARAYRGDSFAPEIAPKPNDGKRRLPILAAESPKPAPDKANKDNS</sequence>
<reference evidence="8 9" key="1">
    <citation type="submission" date="2018-03" db="EMBL/GenBank/DDBJ databases">
        <title>Draft Genome Sequences of the Obligatory Marine Myxobacteria Enhygromyxa salina SWB007.</title>
        <authorList>
            <person name="Poehlein A."/>
            <person name="Moghaddam J.A."/>
            <person name="Harms H."/>
            <person name="Alanjari M."/>
            <person name="Koenig G.M."/>
            <person name="Daniel R."/>
            <person name="Schaeberle T.F."/>
        </authorList>
    </citation>
    <scope>NUCLEOTIDE SEQUENCE [LARGE SCALE GENOMIC DNA]</scope>
    <source>
        <strain evidence="8 9">SWB007</strain>
    </source>
</reference>
<keyword evidence="5" id="KW-0411">Iron-sulfur</keyword>
<dbReference type="PANTHER" id="PTHR32479:SF19">
    <property type="entry name" value="ANAEROBIC GLYCEROL-3-PHOSPHATE DEHYDROGENASE SUBUNIT C"/>
    <property type="match status" value="1"/>
</dbReference>
<dbReference type="Pfam" id="PF02754">
    <property type="entry name" value="CCG"/>
    <property type="match status" value="2"/>
</dbReference>
<feature type="compositionally biased region" description="Basic and acidic residues" evidence="6">
    <location>
        <begin position="466"/>
        <end position="475"/>
    </location>
</feature>
<feature type="domain" description="Cysteine-rich" evidence="7">
    <location>
        <begin position="335"/>
        <end position="411"/>
    </location>
</feature>
<evidence type="ECO:0000313" key="9">
    <source>
        <dbReference type="Proteomes" id="UP000238823"/>
    </source>
</evidence>
<keyword evidence="4" id="KW-0408">Iron</keyword>
<feature type="region of interest" description="Disordered" evidence="6">
    <location>
        <begin position="440"/>
        <end position="475"/>
    </location>
</feature>
<comment type="caution">
    <text evidence="8">The sequence shown here is derived from an EMBL/GenBank/DDBJ whole genome shotgun (WGS) entry which is preliminary data.</text>
</comment>
<dbReference type="OrthoDB" id="9770306at2"/>
<dbReference type="Gene3D" id="3.30.70.20">
    <property type="match status" value="1"/>
</dbReference>
<evidence type="ECO:0000313" key="8">
    <source>
        <dbReference type="EMBL" id="PRQ09946.1"/>
    </source>
</evidence>
<evidence type="ECO:0000256" key="1">
    <source>
        <dbReference type="ARBA" id="ARBA00022485"/>
    </source>
</evidence>
<feature type="domain" description="Cysteine-rich" evidence="7">
    <location>
        <begin position="198"/>
        <end position="283"/>
    </location>
</feature>
<protein>
    <submittedName>
        <fullName evidence="8">Anaerobic glycerol-3-phosphate dehydrogenase subunit C</fullName>
    </submittedName>
</protein>
<dbReference type="InterPro" id="IPR004017">
    <property type="entry name" value="Cys_rich_dom"/>
</dbReference>
<evidence type="ECO:0000256" key="2">
    <source>
        <dbReference type="ARBA" id="ARBA00022723"/>
    </source>
</evidence>
<dbReference type="InterPro" id="IPR017900">
    <property type="entry name" value="4Fe4S_Fe_S_CS"/>
</dbReference>
<dbReference type="Pfam" id="PF13534">
    <property type="entry name" value="Fer4_17"/>
    <property type="match status" value="1"/>
</dbReference>
<organism evidence="8 9">
    <name type="scientific">Enhygromyxa salina</name>
    <dbReference type="NCBI Taxonomy" id="215803"/>
    <lineage>
        <taxon>Bacteria</taxon>
        <taxon>Pseudomonadati</taxon>
        <taxon>Myxococcota</taxon>
        <taxon>Polyangia</taxon>
        <taxon>Nannocystales</taxon>
        <taxon>Nannocystaceae</taxon>
        <taxon>Enhygromyxa</taxon>
    </lineage>
</organism>
<dbReference type="GO" id="GO:0046872">
    <property type="term" value="F:metal ion binding"/>
    <property type="evidence" value="ECO:0007669"/>
    <property type="project" value="UniProtKB-KW"/>
</dbReference>
<keyword evidence="1" id="KW-0004">4Fe-4S</keyword>
<dbReference type="GO" id="GO:0051539">
    <property type="term" value="F:4 iron, 4 sulfur cluster binding"/>
    <property type="evidence" value="ECO:0007669"/>
    <property type="project" value="UniProtKB-KW"/>
</dbReference>
<dbReference type="EMBL" id="PVNL01000005">
    <property type="protein sequence ID" value="PRQ09946.1"/>
    <property type="molecule type" value="Genomic_DNA"/>
</dbReference>
<proteinExistence type="predicted"/>
<evidence type="ECO:0000256" key="5">
    <source>
        <dbReference type="ARBA" id="ARBA00023014"/>
    </source>
</evidence>
<dbReference type="SUPFAM" id="SSF46548">
    <property type="entry name" value="alpha-helical ferredoxin"/>
    <property type="match status" value="1"/>
</dbReference>
<evidence type="ECO:0000259" key="7">
    <source>
        <dbReference type="Pfam" id="PF02754"/>
    </source>
</evidence>
<dbReference type="PROSITE" id="PS00198">
    <property type="entry name" value="4FE4S_FER_1"/>
    <property type="match status" value="1"/>
</dbReference>
<evidence type="ECO:0000256" key="4">
    <source>
        <dbReference type="ARBA" id="ARBA00023004"/>
    </source>
</evidence>
<dbReference type="GO" id="GO:0016491">
    <property type="term" value="F:oxidoreductase activity"/>
    <property type="evidence" value="ECO:0007669"/>
    <property type="project" value="UniProtKB-ARBA"/>
</dbReference>
<keyword evidence="2" id="KW-0479">Metal-binding</keyword>
<evidence type="ECO:0000256" key="6">
    <source>
        <dbReference type="SAM" id="MobiDB-lite"/>
    </source>
</evidence>
<gene>
    <name evidence="8" type="primary">glpC</name>
    <name evidence="8" type="ORF">ENSA7_03030</name>
</gene>